<name>E1QQ82_VULDI</name>
<dbReference type="EC" id="3.5.4.5" evidence="4"/>
<proteinExistence type="inferred from homology"/>
<evidence type="ECO:0000256" key="9">
    <source>
        <dbReference type="ARBA" id="ARBA00049558"/>
    </source>
</evidence>
<organism evidence="13 14">
    <name type="scientific">Vulcanisaeta distributa (strain DSM 14429 / JCM 11212 / NBRC 100878 / IC-017)</name>
    <dbReference type="NCBI Taxonomy" id="572478"/>
    <lineage>
        <taxon>Archaea</taxon>
        <taxon>Thermoproteota</taxon>
        <taxon>Thermoprotei</taxon>
        <taxon>Thermoproteales</taxon>
        <taxon>Thermoproteaceae</taxon>
        <taxon>Vulcanisaeta</taxon>
    </lineage>
</organism>
<dbReference type="PANTHER" id="PTHR11644">
    <property type="entry name" value="CYTIDINE DEAMINASE"/>
    <property type="match status" value="1"/>
</dbReference>
<dbReference type="GO" id="GO:0005829">
    <property type="term" value="C:cytosol"/>
    <property type="evidence" value="ECO:0007669"/>
    <property type="project" value="TreeGrafter"/>
</dbReference>
<dbReference type="NCBIfam" id="NF004064">
    <property type="entry name" value="PRK05578.1"/>
    <property type="match status" value="1"/>
</dbReference>
<dbReference type="Gene3D" id="3.40.140.10">
    <property type="entry name" value="Cytidine Deaminase, domain 2"/>
    <property type="match status" value="1"/>
</dbReference>
<dbReference type="InterPro" id="IPR002125">
    <property type="entry name" value="CMP_dCMP_dom"/>
</dbReference>
<feature type="binding site" evidence="11">
    <location>
        <position position="89"/>
    </location>
    <ligand>
        <name>Zn(2+)</name>
        <dbReference type="ChEBI" id="CHEBI:29105"/>
        <note>catalytic</note>
    </ligand>
</feature>
<dbReference type="GO" id="GO:0042802">
    <property type="term" value="F:identical protein binding"/>
    <property type="evidence" value="ECO:0007669"/>
    <property type="project" value="UniProtKB-ARBA"/>
</dbReference>
<keyword evidence="7 11" id="KW-0862">Zinc</keyword>
<evidence type="ECO:0000256" key="10">
    <source>
        <dbReference type="PIRSR" id="PIRSR606262-1"/>
    </source>
</evidence>
<dbReference type="AlphaFoldDB" id="E1QQ82"/>
<evidence type="ECO:0000256" key="4">
    <source>
        <dbReference type="ARBA" id="ARBA00012783"/>
    </source>
</evidence>
<evidence type="ECO:0000313" key="14">
    <source>
        <dbReference type="Proteomes" id="UP000006681"/>
    </source>
</evidence>
<feature type="domain" description="CMP/dCMP-type deaminase" evidence="12">
    <location>
        <begin position="1"/>
        <end position="117"/>
    </location>
</feature>
<keyword evidence="6" id="KW-0378">Hydrolase</keyword>
<comment type="similarity">
    <text evidence="3">Belongs to the cytidine and deoxycytidylate deaminase family.</text>
</comment>
<evidence type="ECO:0000256" key="1">
    <source>
        <dbReference type="ARBA" id="ARBA00001947"/>
    </source>
</evidence>
<dbReference type="CDD" id="cd01283">
    <property type="entry name" value="cytidine_deaminase"/>
    <property type="match status" value="1"/>
</dbReference>
<dbReference type="Proteomes" id="UP000006681">
    <property type="component" value="Chromosome"/>
</dbReference>
<dbReference type="PROSITE" id="PS51747">
    <property type="entry name" value="CYT_DCMP_DEAMINASES_2"/>
    <property type="match status" value="1"/>
</dbReference>
<dbReference type="KEGG" id="vdi:Vdis_2201"/>
<comment type="cofactor">
    <cofactor evidence="1 11">
        <name>Zn(2+)</name>
        <dbReference type="ChEBI" id="CHEBI:29105"/>
    </cofactor>
</comment>
<protein>
    <recommendedName>
        <fullName evidence="4">cytidine deaminase</fullName>
        <ecNumber evidence="4">3.5.4.5</ecNumber>
    </recommendedName>
    <alternativeName>
        <fullName evidence="8">Cytidine aminohydrolase</fullName>
    </alternativeName>
</protein>
<evidence type="ECO:0000256" key="6">
    <source>
        <dbReference type="ARBA" id="ARBA00022801"/>
    </source>
</evidence>
<evidence type="ECO:0000259" key="12">
    <source>
        <dbReference type="PROSITE" id="PS51747"/>
    </source>
</evidence>
<dbReference type="SUPFAM" id="SSF53927">
    <property type="entry name" value="Cytidine deaminase-like"/>
    <property type="match status" value="1"/>
</dbReference>
<dbReference type="HOGENOM" id="CLU_097262_4_1_2"/>
<comment type="function">
    <text evidence="2">This enzyme scavenges exogenous and endogenous cytidine and 2'-deoxycytidine for UMP synthesis.</text>
</comment>
<gene>
    <name evidence="13" type="ordered locus">Vdis_2201</name>
</gene>
<dbReference type="STRING" id="572478.Vdis_2201"/>
<sequence length="129" mass="14350">MIPREWVELVKDGLKNSYAPYSGVKVSALAITPDGKVYRGVNVENASLGLTVCAERVAIFNAVSNGEKRIKTIVLTSNLDKPIYPCGACLQVMNEFGVEEVIIVHGDRVIRHSFNELFPRPFSDWRKQG</sequence>
<dbReference type="GO" id="GO:0055086">
    <property type="term" value="P:nucleobase-containing small molecule metabolic process"/>
    <property type="evidence" value="ECO:0007669"/>
    <property type="project" value="UniProtKB-ARBA"/>
</dbReference>
<dbReference type="PROSITE" id="PS00903">
    <property type="entry name" value="CYT_DCMP_DEAMINASES_1"/>
    <property type="match status" value="1"/>
</dbReference>
<feature type="binding site" evidence="11">
    <location>
        <position position="86"/>
    </location>
    <ligand>
        <name>Zn(2+)</name>
        <dbReference type="ChEBI" id="CHEBI:29105"/>
        <note>catalytic</note>
    </ligand>
</feature>
<evidence type="ECO:0000256" key="11">
    <source>
        <dbReference type="PIRSR" id="PIRSR606262-3"/>
    </source>
</evidence>
<dbReference type="InterPro" id="IPR050202">
    <property type="entry name" value="Cyt/Deoxycyt_deaminase"/>
</dbReference>
<dbReference type="RefSeq" id="WP_013337294.1">
    <property type="nucleotide sequence ID" value="NC_014537.1"/>
</dbReference>
<evidence type="ECO:0000256" key="7">
    <source>
        <dbReference type="ARBA" id="ARBA00022833"/>
    </source>
</evidence>
<evidence type="ECO:0000256" key="5">
    <source>
        <dbReference type="ARBA" id="ARBA00022723"/>
    </source>
</evidence>
<dbReference type="NCBIfam" id="TIGR01354">
    <property type="entry name" value="cyt_deam_tetra"/>
    <property type="match status" value="1"/>
</dbReference>
<dbReference type="GeneID" id="9753154"/>
<keyword evidence="5 11" id="KW-0479">Metal-binding</keyword>
<dbReference type="GO" id="GO:0004126">
    <property type="term" value="F:cytidine deaminase activity"/>
    <property type="evidence" value="ECO:0007669"/>
    <property type="project" value="UniProtKB-EC"/>
</dbReference>
<dbReference type="InterPro" id="IPR006262">
    <property type="entry name" value="Cyt_deam_tetra"/>
</dbReference>
<dbReference type="GO" id="GO:0072527">
    <property type="term" value="P:pyrimidine-containing compound metabolic process"/>
    <property type="evidence" value="ECO:0007669"/>
    <property type="project" value="UniProtKB-ARBA"/>
</dbReference>
<dbReference type="EMBL" id="CP002100">
    <property type="protein sequence ID" value="ADN51569.1"/>
    <property type="molecule type" value="Genomic_DNA"/>
</dbReference>
<feature type="active site" description="Proton donor" evidence="10">
    <location>
        <position position="55"/>
    </location>
</feature>
<dbReference type="InterPro" id="IPR016192">
    <property type="entry name" value="APOBEC/CMP_deaminase_Zn-bd"/>
</dbReference>
<evidence type="ECO:0000256" key="2">
    <source>
        <dbReference type="ARBA" id="ARBA00003949"/>
    </source>
</evidence>
<dbReference type="GO" id="GO:0008270">
    <property type="term" value="F:zinc ion binding"/>
    <property type="evidence" value="ECO:0007669"/>
    <property type="project" value="InterPro"/>
</dbReference>
<dbReference type="Pfam" id="PF00383">
    <property type="entry name" value="dCMP_cyt_deam_1"/>
    <property type="match status" value="1"/>
</dbReference>
<reference evidence="13 14" key="1">
    <citation type="journal article" date="2010" name="Stand. Genomic Sci.">
        <title>Complete genome sequence of Vulcanisaeta distributa type strain (IC-017).</title>
        <authorList>
            <person name="Mavromatis K."/>
            <person name="Sikorski J."/>
            <person name="Pabst E."/>
            <person name="Teshima H."/>
            <person name="Lapidus A."/>
            <person name="Lucas S."/>
            <person name="Nolan M."/>
            <person name="Glavina Del Rio T."/>
            <person name="Cheng J.F."/>
            <person name="Bruce D."/>
            <person name="Goodwin L."/>
            <person name="Pitluck S."/>
            <person name="Liolios K."/>
            <person name="Ivanova N."/>
            <person name="Mikhailova N."/>
            <person name="Pati A."/>
            <person name="Chen A."/>
            <person name="Palaniappan K."/>
            <person name="Land M."/>
            <person name="Hauser L."/>
            <person name="Chang Y.J."/>
            <person name="Jeffries C.D."/>
            <person name="Rohde M."/>
            <person name="Spring S."/>
            <person name="Goker M."/>
            <person name="Wirth R."/>
            <person name="Woyke T."/>
            <person name="Bristow J."/>
            <person name="Eisen J.A."/>
            <person name="Markowitz V."/>
            <person name="Hugenholtz P."/>
            <person name="Klenk H.P."/>
            <person name="Kyrpides N.C."/>
        </authorList>
    </citation>
    <scope>NUCLEOTIDE SEQUENCE [LARGE SCALE GENOMIC DNA]</scope>
    <source>
        <strain evidence="14">DSM 14429 / JCM 11212 / NBRC 100878 / IC-017</strain>
    </source>
</reference>
<dbReference type="PANTHER" id="PTHR11644:SF2">
    <property type="entry name" value="CYTIDINE DEAMINASE"/>
    <property type="match status" value="1"/>
</dbReference>
<evidence type="ECO:0000313" key="13">
    <source>
        <dbReference type="EMBL" id="ADN51569.1"/>
    </source>
</evidence>
<accession>E1QQ82</accession>
<comment type="catalytic activity">
    <reaction evidence="9">
        <text>cytidine + H2O + H(+) = uridine + NH4(+)</text>
        <dbReference type="Rhea" id="RHEA:16069"/>
        <dbReference type="ChEBI" id="CHEBI:15377"/>
        <dbReference type="ChEBI" id="CHEBI:15378"/>
        <dbReference type="ChEBI" id="CHEBI:16704"/>
        <dbReference type="ChEBI" id="CHEBI:17562"/>
        <dbReference type="ChEBI" id="CHEBI:28938"/>
        <dbReference type="EC" id="3.5.4.5"/>
    </reaction>
</comment>
<evidence type="ECO:0000256" key="3">
    <source>
        <dbReference type="ARBA" id="ARBA00006576"/>
    </source>
</evidence>
<reference evidence="14" key="2">
    <citation type="journal article" date="2010" name="Stand. Genomic Sci.">
        <title>Complete genome sequence of Vulcanisaeta distributa type strain (IC-017T).</title>
        <authorList>
            <person name="Mavromatis K."/>
            <person name="Sikorski J."/>
            <person name="Pabst E."/>
            <person name="Teshima H."/>
            <person name="Lapidus A."/>
            <person name="Lucas S."/>
            <person name="Nolan M."/>
            <person name="Glavina Del Rio T."/>
            <person name="Cheng J."/>
            <person name="Bruce D."/>
            <person name="Goodwin L."/>
            <person name="Pitluck S."/>
            <person name="Liolios K."/>
            <person name="Ivanova N."/>
            <person name="Mikhailova N."/>
            <person name="Pati A."/>
            <person name="Chen A."/>
            <person name="Palaniappan K."/>
            <person name="Land M."/>
            <person name="Hauser L."/>
            <person name="Chang Y."/>
            <person name="Jeffries C."/>
            <person name="Rohde M."/>
            <person name="Spring S."/>
            <person name="Goker M."/>
            <person name="Wirth R."/>
            <person name="Woyke T."/>
            <person name="Bristow J."/>
            <person name="Eisen J."/>
            <person name="Markowitz V."/>
            <person name="Hugenholtz P."/>
            <person name="Klenk H."/>
            <person name="Kyrpides N."/>
        </authorList>
    </citation>
    <scope>NUCLEOTIDE SEQUENCE [LARGE SCALE GENOMIC DNA]</scope>
    <source>
        <strain evidence="14">DSM 14429 / JCM 11212 / NBRC 100878 / IC-017</strain>
    </source>
</reference>
<dbReference type="eggNOG" id="arCOG04173">
    <property type="taxonomic scope" value="Archaea"/>
</dbReference>
<dbReference type="InterPro" id="IPR016193">
    <property type="entry name" value="Cytidine_deaminase-like"/>
</dbReference>
<feature type="binding site" evidence="11">
    <location>
        <position position="53"/>
    </location>
    <ligand>
        <name>Zn(2+)</name>
        <dbReference type="ChEBI" id="CHEBI:29105"/>
        <note>catalytic</note>
    </ligand>
</feature>
<keyword evidence="14" id="KW-1185">Reference proteome</keyword>
<evidence type="ECO:0000256" key="8">
    <source>
        <dbReference type="ARBA" id="ARBA00032005"/>
    </source>
</evidence>
<dbReference type="OrthoDB" id="39143at2157"/>